<dbReference type="AlphaFoldDB" id="A0A8B8C5V8"/>
<accession>A0A8B8C5V8</accession>
<dbReference type="PANTHER" id="PTHR31751:SF42">
    <property type="entry name" value="PROTEIN CBG10204"/>
    <property type="match status" value="1"/>
</dbReference>
<name>A0A8B8C5V8_CRAVI</name>
<evidence type="ECO:0000313" key="2">
    <source>
        <dbReference type="Proteomes" id="UP000694844"/>
    </source>
</evidence>
<protein>
    <submittedName>
        <fullName evidence="3">Uncharacterized protein LOC111116394</fullName>
    </submittedName>
</protein>
<evidence type="ECO:0000256" key="1">
    <source>
        <dbReference type="SAM" id="MobiDB-lite"/>
    </source>
</evidence>
<feature type="compositionally biased region" description="Acidic residues" evidence="1">
    <location>
        <begin position="73"/>
        <end position="84"/>
    </location>
</feature>
<feature type="region of interest" description="Disordered" evidence="1">
    <location>
        <begin position="59"/>
        <end position="84"/>
    </location>
</feature>
<dbReference type="KEGG" id="cvn:111116394"/>
<reference evidence="3" key="1">
    <citation type="submission" date="2025-08" db="UniProtKB">
        <authorList>
            <consortium name="RefSeq"/>
        </authorList>
    </citation>
    <scope>IDENTIFICATION</scope>
    <source>
        <tissue evidence="3">Whole sample</tissue>
    </source>
</reference>
<keyword evidence="2" id="KW-1185">Reference proteome</keyword>
<gene>
    <name evidence="3" type="primary">LOC111116394</name>
</gene>
<evidence type="ECO:0000313" key="3">
    <source>
        <dbReference type="RefSeq" id="XP_022311092.1"/>
    </source>
</evidence>
<dbReference type="OrthoDB" id="5973657at2759"/>
<dbReference type="PANTHER" id="PTHR31751">
    <property type="entry name" value="SI:CH211-108C17.2-RELATED-RELATED"/>
    <property type="match status" value="1"/>
</dbReference>
<dbReference type="GeneID" id="111116394"/>
<dbReference type="RefSeq" id="XP_022311092.1">
    <property type="nucleotide sequence ID" value="XM_022455384.1"/>
</dbReference>
<organism evidence="2 3">
    <name type="scientific">Crassostrea virginica</name>
    <name type="common">Eastern oyster</name>
    <dbReference type="NCBI Taxonomy" id="6565"/>
    <lineage>
        <taxon>Eukaryota</taxon>
        <taxon>Metazoa</taxon>
        <taxon>Spiralia</taxon>
        <taxon>Lophotrochozoa</taxon>
        <taxon>Mollusca</taxon>
        <taxon>Bivalvia</taxon>
        <taxon>Autobranchia</taxon>
        <taxon>Pteriomorphia</taxon>
        <taxon>Ostreida</taxon>
        <taxon>Ostreoidea</taxon>
        <taxon>Ostreidae</taxon>
        <taxon>Crassostrea</taxon>
    </lineage>
</organism>
<dbReference type="Proteomes" id="UP000694844">
    <property type="component" value="Chromosome 10"/>
</dbReference>
<proteinExistence type="predicted"/>
<sequence>MAFRASLDAIKIQVELRPPQRTRAHQTNFLTKSKFRSFATQTDPKITMLSSSNSVCTGTLSFTSPDSESDKSDYEEDEEEDSDDLYIPTEESDLEVEDDEDGEGEVHLSSIKLRQDVSPVEEKQFLVSETALAELLSVCRYCSAECTPTIKFVRGTFIYTSSKCLYDHEFTWSSQPCHNTLPWSNLFTATAILTSGCNATKVLQLFQNMNLQMFTPRTYNRLQAYYVVPSATRTWDFEQAELLEEIKEGPCQDVVVGGDARCDSPGYSAKYGTYTIMDLERNKILDFQLVQSNEVKGSSHMELAGLKRAMGFLQDRVNITTLVTDRHSMVKKYMRNFHPEKHHYFDVWHIAKGVSKKLEAASKKVNGHQIRPWIKSIANHCHWTASSCDDDGELKRAKWMSIVNHITNKHENHSPQYYKCEHAPIEDDRQWIKEGNV</sequence>